<evidence type="ECO:0000256" key="1">
    <source>
        <dbReference type="SAM" id="MobiDB-lite"/>
    </source>
</evidence>
<dbReference type="EMBL" id="CAAALY010256426">
    <property type="protein sequence ID" value="VEL37943.1"/>
    <property type="molecule type" value="Genomic_DNA"/>
</dbReference>
<comment type="caution">
    <text evidence="2">The sequence shown here is derived from an EMBL/GenBank/DDBJ whole genome shotgun (WGS) entry which is preliminary data.</text>
</comment>
<gene>
    <name evidence="2" type="ORF">PXEA_LOCUS31383</name>
</gene>
<keyword evidence="3" id="KW-1185">Reference proteome</keyword>
<organism evidence="2 3">
    <name type="scientific">Protopolystoma xenopodis</name>
    <dbReference type="NCBI Taxonomy" id="117903"/>
    <lineage>
        <taxon>Eukaryota</taxon>
        <taxon>Metazoa</taxon>
        <taxon>Spiralia</taxon>
        <taxon>Lophotrochozoa</taxon>
        <taxon>Platyhelminthes</taxon>
        <taxon>Monogenea</taxon>
        <taxon>Polyopisthocotylea</taxon>
        <taxon>Polystomatidea</taxon>
        <taxon>Polystomatidae</taxon>
        <taxon>Protopolystoma</taxon>
    </lineage>
</organism>
<feature type="region of interest" description="Disordered" evidence="1">
    <location>
        <begin position="1"/>
        <end position="28"/>
    </location>
</feature>
<name>A0A448XJ55_9PLAT</name>
<dbReference type="Proteomes" id="UP000784294">
    <property type="component" value="Unassembled WGS sequence"/>
</dbReference>
<dbReference type="AlphaFoldDB" id="A0A448XJ55"/>
<protein>
    <submittedName>
        <fullName evidence="2">Uncharacterized protein</fullName>
    </submittedName>
</protein>
<sequence>MIQSRPDHDSAERRGEIEGCDKGPEDDPTFLAPNRMVAKLLRMLADSRILSLGELDQVAEFVAKRRVLLSGSLQHGRLKIIYALSS</sequence>
<reference evidence="2" key="1">
    <citation type="submission" date="2018-11" db="EMBL/GenBank/DDBJ databases">
        <authorList>
            <consortium name="Pathogen Informatics"/>
        </authorList>
    </citation>
    <scope>NUCLEOTIDE SEQUENCE</scope>
</reference>
<dbReference type="OrthoDB" id="10044938at2759"/>
<accession>A0A448XJ55</accession>
<evidence type="ECO:0000313" key="3">
    <source>
        <dbReference type="Proteomes" id="UP000784294"/>
    </source>
</evidence>
<feature type="compositionally biased region" description="Basic and acidic residues" evidence="1">
    <location>
        <begin position="1"/>
        <end position="25"/>
    </location>
</feature>
<proteinExistence type="predicted"/>
<evidence type="ECO:0000313" key="2">
    <source>
        <dbReference type="EMBL" id="VEL37943.1"/>
    </source>
</evidence>